<sequence length="294" mass="32300">MDRRSINFDWNRARAFLVTAEEGSLSAAARALAMTQPTLSRQVAALEQELGVSLFERVGGRLSLTASGVELLSHVQAMGQAANNLSLSASGRAEAIEGEVCISASEAVAAFVLPSIVEKLRLHAPAVRVEIVASNDSSDLLRREADIAIRAYQPTELDLIARRLADIDVHLYAAKSYLAKWPQPRTIQSLADAKFLAFHKDDELINELAKLGFSLKQSNFPTVVSNHLVQWELVKQGIGIGFMLEQVGDNEPLVERAFPSLAAIATPSWLVVHRELNTSRRLRMVYDFLAEQLS</sequence>
<dbReference type="PROSITE" id="PS50931">
    <property type="entry name" value="HTH_LYSR"/>
    <property type="match status" value="1"/>
</dbReference>
<dbReference type="SUPFAM" id="SSF53850">
    <property type="entry name" value="Periplasmic binding protein-like II"/>
    <property type="match status" value="1"/>
</dbReference>
<comment type="caution">
    <text evidence="6">The sequence shown here is derived from an EMBL/GenBank/DDBJ whole genome shotgun (WGS) entry which is preliminary data.</text>
</comment>
<dbReference type="Gene3D" id="3.40.190.290">
    <property type="match status" value="1"/>
</dbReference>
<dbReference type="PANTHER" id="PTHR30537:SF3">
    <property type="entry name" value="TRANSCRIPTIONAL REGULATORY PROTEIN"/>
    <property type="match status" value="1"/>
</dbReference>
<name>A0ABU7G6J5_9ALTE</name>
<dbReference type="InterPro" id="IPR058163">
    <property type="entry name" value="LysR-type_TF_proteobact-type"/>
</dbReference>
<dbReference type="Gene3D" id="1.10.10.10">
    <property type="entry name" value="Winged helix-like DNA-binding domain superfamily/Winged helix DNA-binding domain"/>
    <property type="match status" value="1"/>
</dbReference>
<dbReference type="Proteomes" id="UP001310248">
    <property type="component" value="Unassembled WGS sequence"/>
</dbReference>
<dbReference type="EMBL" id="JAYDYW010000010">
    <property type="protein sequence ID" value="MEE1674837.1"/>
    <property type="molecule type" value="Genomic_DNA"/>
</dbReference>
<keyword evidence="4" id="KW-0804">Transcription</keyword>
<evidence type="ECO:0000256" key="1">
    <source>
        <dbReference type="ARBA" id="ARBA00009437"/>
    </source>
</evidence>
<accession>A0ABU7G6J5</accession>
<dbReference type="InterPro" id="IPR005119">
    <property type="entry name" value="LysR_subst-bd"/>
</dbReference>
<evidence type="ECO:0000313" key="7">
    <source>
        <dbReference type="Proteomes" id="UP001310248"/>
    </source>
</evidence>
<organism evidence="6 7">
    <name type="scientific">Agarivorans aestuarii</name>
    <dbReference type="NCBI Taxonomy" id="1563703"/>
    <lineage>
        <taxon>Bacteria</taxon>
        <taxon>Pseudomonadati</taxon>
        <taxon>Pseudomonadota</taxon>
        <taxon>Gammaproteobacteria</taxon>
        <taxon>Alteromonadales</taxon>
        <taxon>Alteromonadaceae</taxon>
        <taxon>Agarivorans</taxon>
    </lineage>
</organism>
<dbReference type="PRINTS" id="PR00039">
    <property type="entry name" value="HTHLYSR"/>
</dbReference>
<dbReference type="SUPFAM" id="SSF46785">
    <property type="entry name" value="Winged helix' DNA-binding domain"/>
    <property type="match status" value="1"/>
</dbReference>
<proteinExistence type="inferred from homology"/>
<keyword evidence="3" id="KW-0238">DNA-binding</keyword>
<dbReference type="InterPro" id="IPR000847">
    <property type="entry name" value="LysR_HTH_N"/>
</dbReference>
<evidence type="ECO:0000313" key="6">
    <source>
        <dbReference type="EMBL" id="MEE1674837.1"/>
    </source>
</evidence>
<reference evidence="7" key="1">
    <citation type="submission" date="2023-07" db="EMBL/GenBank/DDBJ databases">
        <title>Draft genome sequence of Agarivorans aestuarii strain ZMCS4, a CAZymes producing bacteria isolated from the marine brown algae Clodostephus spongiosus.</title>
        <authorList>
            <person name="Lorente B."/>
            <person name="Cabral C."/>
            <person name="Frias J."/>
            <person name="Faria J."/>
            <person name="Toubarro D."/>
        </authorList>
    </citation>
    <scope>NUCLEOTIDE SEQUENCE [LARGE SCALE GENOMIC DNA]</scope>
    <source>
        <strain evidence="7">ZMCS4</strain>
    </source>
</reference>
<comment type="similarity">
    <text evidence="1">Belongs to the LysR transcriptional regulatory family.</text>
</comment>
<dbReference type="Pfam" id="PF03466">
    <property type="entry name" value="LysR_substrate"/>
    <property type="match status" value="1"/>
</dbReference>
<keyword evidence="7" id="KW-1185">Reference proteome</keyword>
<feature type="domain" description="HTH lysR-type" evidence="5">
    <location>
        <begin position="8"/>
        <end position="65"/>
    </location>
</feature>
<evidence type="ECO:0000259" key="5">
    <source>
        <dbReference type="PROSITE" id="PS50931"/>
    </source>
</evidence>
<dbReference type="RefSeq" id="WP_329775878.1">
    <property type="nucleotide sequence ID" value="NZ_JAYDYW010000010.1"/>
</dbReference>
<protein>
    <submittedName>
        <fullName evidence="6">LysR family transcriptional regulator</fullName>
    </submittedName>
</protein>
<gene>
    <name evidence="6" type="ORF">SNR37_000156</name>
</gene>
<dbReference type="InterPro" id="IPR036390">
    <property type="entry name" value="WH_DNA-bd_sf"/>
</dbReference>
<dbReference type="InterPro" id="IPR036388">
    <property type="entry name" value="WH-like_DNA-bd_sf"/>
</dbReference>
<evidence type="ECO:0000256" key="4">
    <source>
        <dbReference type="ARBA" id="ARBA00023163"/>
    </source>
</evidence>
<keyword evidence="2" id="KW-0805">Transcription regulation</keyword>
<evidence type="ECO:0000256" key="2">
    <source>
        <dbReference type="ARBA" id="ARBA00023015"/>
    </source>
</evidence>
<dbReference type="Pfam" id="PF00126">
    <property type="entry name" value="HTH_1"/>
    <property type="match status" value="1"/>
</dbReference>
<dbReference type="PANTHER" id="PTHR30537">
    <property type="entry name" value="HTH-TYPE TRANSCRIPTIONAL REGULATOR"/>
    <property type="match status" value="1"/>
</dbReference>
<evidence type="ECO:0000256" key="3">
    <source>
        <dbReference type="ARBA" id="ARBA00023125"/>
    </source>
</evidence>